<dbReference type="Gene3D" id="3.30.930.10">
    <property type="entry name" value="Bira Bifunctional Protein, Domain 2"/>
    <property type="match status" value="1"/>
</dbReference>
<dbReference type="InterPro" id="IPR004408">
    <property type="entry name" value="Biotin_CoA_COase_ligase"/>
</dbReference>
<comment type="similarity">
    <text evidence="1">Belongs to the biotin--protein ligase family.</text>
</comment>
<dbReference type="InterPro" id="IPR004143">
    <property type="entry name" value="BPL_LPL_catalytic"/>
</dbReference>
<dbReference type="PANTHER" id="PTHR12835:SF5">
    <property type="entry name" value="BIOTIN--PROTEIN LIGASE"/>
    <property type="match status" value="1"/>
</dbReference>
<evidence type="ECO:0000256" key="2">
    <source>
        <dbReference type="ARBA" id="ARBA00022598"/>
    </source>
</evidence>
<feature type="domain" description="BPL/LPL catalytic" evidence="3">
    <location>
        <begin position="1"/>
        <end position="171"/>
    </location>
</feature>
<evidence type="ECO:0000313" key="5">
    <source>
        <dbReference type="Proteomes" id="UP000014680"/>
    </source>
</evidence>
<dbReference type="VEuPathDB" id="AmoebaDB:EIN_064740"/>
<dbReference type="NCBIfam" id="TIGR00121">
    <property type="entry name" value="birA_ligase"/>
    <property type="match status" value="1"/>
</dbReference>
<protein>
    <submittedName>
        <fullName evidence="4">Biotin protein ligase, putative</fullName>
    </submittedName>
</protein>
<dbReference type="RefSeq" id="XP_004183585.1">
    <property type="nucleotide sequence ID" value="XM_004183537.1"/>
</dbReference>
<dbReference type="GO" id="GO:0004077">
    <property type="term" value="F:biotin--[biotin carboxyl-carrier protein] ligase activity"/>
    <property type="evidence" value="ECO:0007669"/>
    <property type="project" value="InterPro"/>
</dbReference>
<proteinExistence type="inferred from homology"/>
<dbReference type="OMA" id="CIVYTHN"/>
<evidence type="ECO:0000313" key="4">
    <source>
        <dbReference type="EMBL" id="ELP84239.1"/>
    </source>
</evidence>
<dbReference type="GO" id="GO:0005737">
    <property type="term" value="C:cytoplasm"/>
    <property type="evidence" value="ECO:0007669"/>
    <property type="project" value="TreeGrafter"/>
</dbReference>
<reference evidence="4 5" key="1">
    <citation type="submission" date="2012-10" db="EMBL/GenBank/DDBJ databases">
        <authorList>
            <person name="Zafar N."/>
            <person name="Inman J."/>
            <person name="Hall N."/>
            <person name="Lorenzi H."/>
            <person name="Caler E."/>
        </authorList>
    </citation>
    <scope>NUCLEOTIDE SEQUENCE [LARGE SCALE GENOMIC DNA]</scope>
    <source>
        <strain evidence="4 5">IP1</strain>
    </source>
</reference>
<evidence type="ECO:0000256" key="1">
    <source>
        <dbReference type="ARBA" id="ARBA00009934"/>
    </source>
</evidence>
<dbReference type="AlphaFoldDB" id="A0A0A1TV71"/>
<dbReference type="GeneID" id="14883234"/>
<dbReference type="OrthoDB" id="10250105at2759"/>
<dbReference type="EMBL" id="KB207140">
    <property type="protein sequence ID" value="ELP84239.1"/>
    <property type="molecule type" value="Genomic_DNA"/>
</dbReference>
<dbReference type="Proteomes" id="UP000014680">
    <property type="component" value="Unassembled WGS sequence"/>
</dbReference>
<evidence type="ECO:0000259" key="3">
    <source>
        <dbReference type="PROSITE" id="PS51733"/>
    </source>
</evidence>
<organism evidence="4 5">
    <name type="scientific">Entamoeba invadens IP1</name>
    <dbReference type="NCBI Taxonomy" id="370355"/>
    <lineage>
        <taxon>Eukaryota</taxon>
        <taxon>Amoebozoa</taxon>
        <taxon>Evosea</taxon>
        <taxon>Archamoebae</taxon>
        <taxon>Mastigamoebida</taxon>
        <taxon>Entamoebidae</taxon>
        <taxon>Entamoeba</taxon>
    </lineage>
</organism>
<dbReference type="KEGG" id="eiv:EIN_064740"/>
<dbReference type="InterPro" id="IPR045864">
    <property type="entry name" value="aa-tRNA-synth_II/BPL/LPL"/>
</dbReference>
<keyword evidence="2 4" id="KW-0436">Ligase</keyword>
<sequence>MSKWYIVDTCESTMDLANQLWTQKEYGDGWIVQTKVQTKGRGREERVWISGEEDLMFTLMVEVKEEKVLRKIGISALVSMVQTLQDVYQIEVKGKWPNDGFINNKKLFGILVEANYIENSFHVNIGIGLNLKRKGIDTAISLEEVGIVTFNTKDIVEIFRNTFYRNLHLEDEELMNQFKIVDMLYGKVVNICSAKDTEKKSLECGKVVGYTQDWKIILESETNGNIQLKEFDREEVIL</sequence>
<keyword evidence="5" id="KW-1185">Reference proteome</keyword>
<dbReference type="SUPFAM" id="SSF55681">
    <property type="entry name" value="Class II aaRS and biotin synthetases"/>
    <property type="match status" value="1"/>
</dbReference>
<name>A0A0A1TV71_ENTIV</name>
<accession>A0A0A1TV71</accession>
<dbReference type="PROSITE" id="PS51733">
    <property type="entry name" value="BPL_LPL_CATALYTIC"/>
    <property type="match status" value="1"/>
</dbReference>
<gene>
    <name evidence="4" type="ORF">EIN_064740</name>
</gene>
<dbReference type="PANTHER" id="PTHR12835">
    <property type="entry name" value="BIOTIN PROTEIN LIGASE"/>
    <property type="match status" value="1"/>
</dbReference>
<dbReference type="Pfam" id="PF03099">
    <property type="entry name" value="BPL_LplA_LipB"/>
    <property type="match status" value="1"/>
</dbReference>